<dbReference type="PANTHER" id="PTHR34876:SF10">
    <property type="entry name" value="GLUCANASE"/>
    <property type="match status" value="1"/>
</dbReference>
<gene>
    <name evidence="8" type="primary">CEL6B</name>
    <name evidence="8" type="ORF">Daus18300_004808</name>
</gene>
<organism evidence="8 9">
    <name type="scientific">Diaporthe australafricana</name>
    <dbReference type="NCBI Taxonomy" id="127596"/>
    <lineage>
        <taxon>Eukaryota</taxon>
        <taxon>Fungi</taxon>
        <taxon>Dikarya</taxon>
        <taxon>Ascomycota</taxon>
        <taxon>Pezizomycotina</taxon>
        <taxon>Sordariomycetes</taxon>
        <taxon>Sordariomycetidae</taxon>
        <taxon>Diaporthales</taxon>
        <taxon>Diaporthaceae</taxon>
        <taxon>Diaporthe</taxon>
    </lineage>
</organism>
<feature type="signal peptide" evidence="7">
    <location>
        <begin position="1"/>
        <end position="19"/>
    </location>
</feature>
<evidence type="ECO:0000256" key="6">
    <source>
        <dbReference type="PROSITE-ProRule" id="PRU10057"/>
    </source>
</evidence>
<dbReference type="InterPro" id="IPR016288">
    <property type="entry name" value="Beta_cellobiohydrolase"/>
</dbReference>
<proteinExistence type="inferred from homology"/>
<keyword evidence="1 7" id="KW-0378">Hydrolase</keyword>
<sequence>MRTFTIASLLFAVLASARPASPRLGQRILRRQAGSNPFEGKKLYVNPTYAAKLEQTYESFNAAGDSANAEKVRAIQDIGSFVWISDIASLSDIDTTIEAARSAQAETGETQIVGLVLYNLPDRDCSAGESAGELVLSENGLERYKAEYIQPYAEKVSAATDLTFAIVLEPDSLGNLVTNMNVDKCANAADAYKEGVAYAISSLQFDNVNLYIDAAHGGWLGWDDNLQPTAQVFGEVVRRAGNSTRIRGYATNVSNYNPFKAAVPEPYTEYSNSADESSYATTLAPYLAAEGLPTRFIIDQGRVALPGARAEWGEWCNVAPAGFGIKPGTMINKPLIDSIVWIKPGGESDGQCGMTGAPRAGQWFEEYAQMLVENADASITV</sequence>
<keyword evidence="2 7" id="KW-0136">Cellulose degradation</keyword>
<dbReference type="EC" id="3.2.1.-" evidence="7"/>
<dbReference type="PRINTS" id="PR00733">
    <property type="entry name" value="GLHYDRLASE6"/>
</dbReference>
<dbReference type="PANTHER" id="PTHR34876">
    <property type="match status" value="1"/>
</dbReference>
<keyword evidence="9" id="KW-1185">Reference proteome</keyword>
<dbReference type="SUPFAM" id="SSF51989">
    <property type="entry name" value="Glycosyl hydrolases family 6, cellulases"/>
    <property type="match status" value="1"/>
</dbReference>
<comment type="similarity">
    <text evidence="7">Belongs to the glycosyl hydrolase family 6.</text>
</comment>
<feature type="chain" id="PRO_5044991033" description="Glucanase" evidence="7">
    <location>
        <begin position="20"/>
        <end position="381"/>
    </location>
</feature>
<dbReference type="Pfam" id="PF01341">
    <property type="entry name" value="Glyco_hydro_6"/>
    <property type="match status" value="1"/>
</dbReference>
<evidence type="ECO:0000313" key="9">
    <source>
        <dbReference type="Proteomes" id="UP001583177"/>
    </source>
</evidence>
<dbReference type="EMBL" id="JAWRVE010000033">
    <property type="protein sequence ID" value="KAL1871441.1"/>
    <property type="molecule type" value="Genomic_DNA"/>
</dbReference>
<evidence type="ECO:0000256" key="1">
    <source>
        <dbReference type="ARBA" id="ARBA00022801"/>
    </source>
</evidence>
<dbReference type="InterPro" id="IPR001524">
    <property type="entry name" value="Glyco_hydro_6_CS"/>
</dbReference>
<dbReference type="InterPro" id="IPR036434">
    <property type="entry name" value="Beta_cellobiohydrolase_sf"/>
</dbReference>
<dbReference type="Gene3D" id="3.20.20.40">
    <property type="entry name" value="1, 4-beta cellobiohydrolase"/>
    <property type="match status" value="1"/>
</dbReference>
<feature type="active site" description="Proton donor" evidence="6">
    <location>
        <position position="171"/>
    </location>
</feature>
<dbReference type="GO" id="GO:0016162">
    <property type="term" value="F:cellulose 1,4-beta-cellobiosidase activity"/>
    <property type="evidence" value="ECO:0007669"/>
    <property type="project" value="UniProtKB-EC"/>
</dbReference>
<dbReference type="PIRSF" id="PIRSF001100">
    <property type="entry name" value="Beta_cellobiohydrolase"/>
    <property type="match status" value="1"/>
</dbReference>
<name>A0ABR3X679_9PEZI</name>
<comment type="caution">
    <text evidence="8">The sequence shown here is derived from an EMBL/GenBank/DDBJ whole genome shotgun (WGS) entry which is preliminary data.</text>
</comment>
<protein>
    <recommendedName>
        <fullName evidence="7">Glucanase</fullName>
        <ecNumber evidence="7">3.2.1.-</ecNumber>
    </recommendedName>
</protein>
<keyword evidence="3 7" id="KW-0119">Carbohydrate metabolism</keyword>
<keyword evidence="7" id="KW-0732">Signal</keyword>
<dbReference type="Proteomes" id="UP001583177">
    <property type="component" value="Unassembled WGS sequence"/>
</dbReference>
<dbReference type="PROSITE" id="PS00656">
    <property type="entry name" value="GLYCOSYL_HYDROL_F6_2"/>
    <property type="match status" value="1"/>
</dbReference>
<accession>A0ABR3X679</accession>
<keyword evidence="4 7" id="KW-0326">Glycosidase</keyword>
<evidence type="ECO:0000256" key="7">
    <source>
        <dbReference type="RuleBase" id="RU361186"/>
    </source>
</evidence>
<evidence type="ECO:0000256" key="2">
    <source>
        <dbReference type="ARBA" id="ARBA00023001"/>
    </source>
</evidence>
<reference evidence="8 9" key="1">
    <citation type="journal article" date="2024" name="IMA Fungus">
        <title>IMA Genome - F19 : A genome assembly and annotation guide to empower mycologists, including annotated draft genome sequences of Ceratocystis pirilliformis, Diaporthe australafricana, Fusarium ophioides, Paecilomyces lecythidis, and Sporothrix stenoceras.</title>
        <authorList>
            <person name="Aylward J."/>
            <person name="Wilson A.M."/>
            <person name="Visagie C.M."/>
            <person name="Spraker J."/>
            <person name="Barnes I."/>
            <person name="Buitendag C."/>
            <person name="Ceriani C."/>
            <person name="Del Mar Angel L."/>
            <person name="du Plessis D."/>
            <person name="Fuchs T."/>
            <person name="Gasser K."/>
            <person name="Kramer D."/>
            <person name="Li W."/>
            <person name="Munsamy K."/>
            <person name="Piso A."/>
            <person name="Price J.L."/>
            <person name="Sonnekus B."/>
            <person name="Thomas C."/>
            <person name="van der Nest A."/>
            <person name="van Dijk A."/>
            <person name="van Heerden A."/>
            <person name="van Vuuren N."/>
            <person name="Yilmaz N."/>
            <person name="Duong T.A."/>
            <person name="van der Merwe N.A."/>
            <person name="Wingfield M.J."/>
            <person name="Wingfield B.D."/>
        </authorList>
    </citation>
    <scope>NUCLEOTIDE SEQUENCE [LARGE SCALE GENOMIC DNA]</scope>
    <source>
        <strain evidence="8 9">CMW 18300</strain>
    </source>
</reference>
<evidence type="ECO:0000256" key="4">
    <source>
        <dbReference type="ARBA" id="ARBA00023295"/>
    </source>
</evidence>
<evidence type="ECO:0000256" key="5">
    <source>
        <dbReference type="ARBA" id="ARBA00023326"/>
    </source>
</evidence>
<evidence type="ECO:0000256" key="3">
    <source>
        <dbReference type="ARBA" id="ARBA00023277"/>
    </source>
</evidence>
<keyword evidence="5 7" id="KW-0624">Polysaccharide degradation</keyword>
<evidence type="ECO:0000313" key="8">
    <source>
        <dbReference type="EMBL" id="KAL1871441.1"/>
    </source>
</evidence>